<feature type="transmembrane region" description="Helical" evidence="1">
    <location>
        <begin position="126"/>
        <end position="146"/>
    </location>
</feature>
<keyword evidence="3" id="KW-1185">Reference proteome</keyword>
<gene>
    <name evidence="2" type="ORF">BJ878DRAFT_584908</name>
</gene>
<dbReference type="AlphaFoldDB" id="A0A9P7YV54"/>
<evidence type="ECO:0000256" key="1">
    <source>
        <dbReference type="SAM" id="Phobius"/>
    </source>
</evidence>
<evidence type="ECO:0000313" key="2">
    <source>
        <dbReference type="EMBL" id="KAG9240563.1"/>
    </source>
</evidence>
<keyword evidence="1" id="KW-1133">Transmembrane helix</keyword>
<dbReference type="OrthoDB" id="3936150at2759"/>
<protein>
    <submittedName>
        <fullName evidence="2">Membrane transporter</fullName>
    </submittedName>
</protein>
<evidence type="ECO:0000313" key="3">
    <source>
        <dbReference type="Proteomes" id="UP000887226"/>
    </source>
</evidence>
<feature type="transmembrane region" description="Helical" evidence="1">
    <location>
        <begin position="153"/>
        <end position="172"/>
    </location>
</feature>
<feature type="transmembrane region" description="Helical" evidence="1">
    <location>
        <begin position="91"/>
        <end position="111"/>
    </location>
</feature>
<dbReference type="EMBL" id="MU254406">
    <property type="protein sequence ID" value="KAG9240563.1"/>
    <property type="molecule type" value="Genomic_DNA"/>
</dbReference>
<proteinExistence type="predicted"/>
<dbReference type="Proteomes" id="UP000887226">
    <property type="component" value="Unassembled WGS sequence"/>
</dbReference>
<accession>A0A9P7YV54</accession>
<reference evidence="2" key="1">
    <citation type="journal article" date="2021" name="IMA Fungus">
        <title>Genomic characterization of three marine fungi, including Emericellopsis atlantica sp. nov. with signatures of a generalist lifestyle and marine biomass degradation.</title>
        <authorList>
            <person name="Hagestad O.C."/>
            <person name="Hou L."/>
            <person name="Andersen J.H."/>
            <person name="Hansen E.H."/>
            <person name="Altermark B."/>
            <person name="Li C."/>
            <person name="Kuhnert E."/>
            <person name="Cox R.J."/>
            <person name="Crous P.W."/>
            <person name="Spatafora J.W."/>
            <person name="Lail K."/>
            <person name="Amirebrahimi M."/>
            <person name="Lipzen A."/>
            <person name="Pangilinan J."/>
            <person name="Andreopoulos W."/>
            <person name="Hayes R.D."/>
            <person name="Ng V."/>
            <person name="Grigoriev I.V."/>
            <person name="Jackson S.A."/>
            <person name="Sutton T.D.S."/>
            <person name="Dobson A.D.W."/>
            <person name="Rama T."/>
        </authorList>
    </citation>
    <scope>NUCLEOTIDE SEQUENCE</scope>
    <source>
        <strain evidence="2">TRa3180A</strain>
    </source>
</reference>
<comment type="caution">
    <text evidence="2">The sequence shown here is derived from an EMBL/GenBank/DDBJ whole genome shotgun (WGS) entry which is preliminary data.</text>
</comment>
<keyword evidence="1" id="KW-0812">Transmembrane</keyword>
<sequence length="211" mass="22876">MSSSKGVGGSLILAITVFLEFLPSRFQYMLTVTAVWYLLAEGNEEELVRDFQTMAAQYNRPCSITVAKLDACGDIASTHGKSKLSVSELTVHIRLSCPLFIVFLVTCLGSRGTNFNVGPRTTSRNYAIMSVATSFVPLIAGVMCNTRKLGRKYTMVFGALATMAFLIGYAQVATQLHQATGNRIAIVFNRLLDILSAAVAVYTDTETAVPI</sequence>
<organism evidence="2 3">
    <name type="scientific">Calycina marina</name>
    <dbReference type="NCBI Taxonomy" id="1763456"/>
    <lineage>
        <taxon>Eukaryota</taxon>
        <taxon>Fungi</taxon>
        <taxon>Dikarya</taxon>
        <taxon>Ascomycota</taxon>
        <taxon>Pezizomycotina</taxon>
        <taxon>Leotiomycetes</taxon>
        <taxon>Helotiales</taxon>
        <taxon>Pezizellaceae</taxon>
        <taxon>Calycina</taxon>
    </lineage>
</organism>
<name>A0A9P7YV54_9HELO</name>
<feature type="transmembrane region" description="Helical" evidence="1">
    <location>
        <begin position="6"/>
        <end position="22"/>
    </location>
</feature>
<keyword evidence="1" id="KW-0472">Membrane</keyword>